<protein>
    <submittedName>
        <fullName evidence="1">Uncharacterized protein</fullName>
    </submittedName>
</protein>
<proteinExistence type="predicted"/>
<keyword evidence="2" id="KW-1185">Reference proteome</keyword>
<organism evidence="1 2">
    <name type="scientific">Meganyctiphanes norvegica</name>
    <name type="common">Northern krill</name>
    <name type="synonym">Thysanopoda norvegica</name>
    <dbReference type="NCBI Taxonomy" id="48144"/>
    <lineage>
        <taxon>Eukaryota</taxon>
        <taxon>Metazoa</taxon>
        <taxon>Ecdysozoa</taxon>
        <taxon>Arthropoda</taxon>
        <taxon>Crustacea</taxon>
        <taxon>Multicrustacea</taxon>
        <taxon>Malacostraca</taxon>
        <taxon>Eumalacostraca</taxon>
        <taxon>Eucarida</taxon>
        <taxon>Euphausiacea</taxon>
        <taxon>Euphausiidae</taxon>
        <taxon>Meganyctiphanes</taxon>
    </lineage>
</organism>
<evidence type="ECO:0000313" key="2">
    <source>
        <dbReference type="Proteomes" id="UP001497623"/>
    </source>
</evidence>
<reference evidence="1 2" key="1">
    <citation type="submission" date="2024-05" db="EMBL/GenBank/DDBJ databases">
        <authorList>
            <person name="Wallberg A."/>
        </authorList>
    </citation>
    <scope>NUCLEOTIDE SEQUENCE [LARGE SCALE GENOMIC DNA]</scope>
</reference>
<gene>
    <name evidence="1" type="ORF">MNOR_LOCUS40433</name>
</gene>
<dbReference type="AlphaFoldDB" id="A0AAV2ST83"/>
<accession>A0AAV2ST83</accession>
<evidence type="ECO:0000313" key="1">
    <source>
        <dbReference type="EMBL" id="CAL4238063.1"/>
    </source>
</evidence>
<comment type="caution">
    <text evidence="1">The sequence shown here is derived from an EMBL/GenBank/DDBJ whole genome shotgun (WGS) entry which is preliminary data.</text>
</comment>
<sequence length="136" mass="15153">MLNKHKQVKNKNNPELDILLEPTIFGVTISGAVSTCFKQNIEVVMANHIAPMLLRDESDKQLFTTDNTHTLQEDLNFLWGQESLGILPNEIHSDDKIATGVFLDTVQCDSTTGKFNSKTAQLAGKLLLRTFCHILA</sequence>
<dbReference type="EMBL" id="CAXKWB010123220">
    <property type="protein sequence ID" value="CAL4238063.1"/>
    <property type="molecule type" value="Genomic_DNA"/>
</dbReference>
<name>A0AAV2ST83_MEGNR</name>
<dbReference type="Proteomes" id="UP001497623">
    <property type="component" value="Unassembled WGS sequence"/>
</dbReference>